<dbReference type="Gene3D" id="3.10.450.50">
    <property type="match status" value="1"/>
</dbReference>
<dbReference type="EMBL" id="CP012159">
    <property type="protein sequence ID" value="AKT41147.1"/>
    <property type="molecule type" value="Genomic_DNA"/>
</dbReference>
<dbReference type="AlphaFoldDB" id="A0A0K1EKF1"/>
<dbReference type="InterPro" id="IPR037401">
    <property type="entry name" value="SnoaL-like"/>
</dbReference>
<name>A0A0K1EKF1_CHOCO</name>
<organism evidence="2 3">
    <name type="scientific">Chondromyces crocatus</name>
    <dbReference type="NCBI Taxonomy" id="52"/>
    <lineage>
        <taxon>Bacteria</taxon>
        <taxon>Pseudomonadati</taxon>
        <taxon>Myxococcota</taxon>
        <taxon>Polyangia</taxon>
        <taxon>Polyangiales</taxon>
        <taxon>Polyangiaceae</taxon>
        <taxon>Chondromyces</taxon>
    </lineage>
</organism>
<dbReference type="KEGG" id="ccro:CMC5_053080"/>
<gene>
    <name evidence="2" type="ORF">CMC5_053080</name>
</gene>
<dbReference type="Proteomes" id="UP000067626">
    <property type="component" value="Chromosome"/>
</dbReference>
<evidence type="ECO:0000259" key="1">
    <source>
        <dbReference type="Pfam" id="PF13577"/>
    </source>
</evidence>
<dbReference type="Pfam" id="PF13577">
    <property type="entry name" value="SnoaL_4"/>
    <property type="match status" value="1"/>
</dbReference>
<sequence length="156" mass="17765">MQTTTPHLDALAIHIEEIKAEKAIHALKASYIRILDALTQTPDRADELLALFVDDCETEYAHFGKFCGKEALRTWFHDTIPSFTRWSFHTVCLPVLSIDGDTARGSWRFTAYMVQRGNEAAGVQLHYGDYEDVYVRTKDGWRFRSTKLAVSAPPQD</sequence>
<feature type="domain" description="SnoaL-like" evidence="1">
    <location>
        <begin position="17"/>
        <end position="146"/>
    </location>
</feature>
<dbReference type="InterPro" id="IPR032710">
    <property type="entry name" value="NTF2-like_dom_sf"/>
</dbReference>
<dbReference type="SUPFAM" id="SSF54427">
    <property type="entry name" value="NTF2-like"/>
    <property type="match status" value="1"/>
</dbReference>
<evidence type="ECO:0000313" key="2">
    <source>
        <dbReference type="EMBL" id="AKT41147.1"/>
    </source>
</evidence>
<dbReference type="STRING" id="52.CMC5_053080"/>
<evidence type="ECO:0000313" key="3">
    <source>
        <dbReference type="Proteomes" id="UP000067626"/>
    </source>
</evidence>
<proteinExistence type="predicted"/>
<accession>A0A0K1EKF1</accession>
<protein>
    <recommendedName>
        <fullName evidence="1">SnoaL-like domain-containing protein</fullName>
    </recommendedName>
</protein>
<keyword evidence="3" id="KW-1185">Reference proteome</keyword>
<dbReference type="RefSeq" id="WP_082363518.1">
    <property type="nucleotide sequence ID" value="NZ_CP012159.1"/>
</dbReference>
<reference evidence="2 3" key="1">
    <citation type="submission" date="2015-07" db="EMBL/GenBank/DDBJ databases">
        <title>Genome analysis of myxobacterium Chondromyces crocatus Cm c5 reveals a high potential for natural compound synthesis and the genetic basis for the loss of fruiting body formation.</title>
        <authorList>
            <person name="Zaburannyi N."/>
            <person name="Bunk B."/>
            <person name="Maier J."/>
            <person name="Overmann J."/>
            <person name="Mueller R."/>
        </authorList>
    </citation>
    <scope>NUCLEOTIDE SEQUENCE [LARGE SCALE GENOMIC DNA]</scope>
    <source>
        <strain evidence="2 3">Cm c5</strain>
    </source>
</reference>